<dbReference type="eggNOG" id="COG0665">
    <property type="taxonomic scope" value="Bacteria"/>
</dbReference>
<dbReference type="PANTHER" id="PTHR13847:SF281">
    <property type="entry name" value="FAD DEPENDENT OXIDOREDUCTASE DOMAIN-CONTAINING PROTEIN"/>
    <property type="match status" value="1"/>
</dbReference>
<evidence type="ECO:0000256" key="1">
    <source>
        <dbReference type="ARBA" id="ARBA00023002"/>
    </source>
</evidence>
<dbReference type="Proteomes" id="UP000005954">
    <property type="component" value="Unassembled WGS sequence"/>
</dbReference>
<proteinExistence type="predicted"/>
<evidence type="ECO:0000313" key="4">
    <source>
        <dbReference type="Proteomes" id="UP000005954"/>
    </source>
</evidence>
<evidence type="ECO:0000259" key="2">
    <source>
        <dbReference type="Pfam" id="PF01266"/>
    </source>
</evidence>
<dbReference type="Pfam" id="PF01266">
    <property type="entry name" value="DAO"/>
    <property type="match status" value="1"/>
</dbReference>
<keyword evidence="1" id="KW-0560">Oxidoreductase</keyword>
<dbReference type="InterPro" id="IPR036188">
    <property type="entry name" value="FAD/NAD-bd_sf"/>
</dbReference>
<feature type="domain" description="FAD dependent oxidoreductase" evidence="2">
    <location>
        <begin position="39"/>
        <end position="389"/>
    </location>
</feature>
<sequence>MKISCNGSVWAQSWTDRPYWIDGETALPDMAERPDTQADVVIIGAGYTGLNAAIETAQAGRKTIVIDAQDAGYGCSTRNGGQISTSIKPSLAKLSARFGPERGRAIRREGETALQWIEDRIGSLGIDCDFDRPGRFHAAHTPQAYDQIAREAEQLGREEGIEAHPIPAAEQHAYLGSDAYFGGVLFPNHASIHPGKYHRGLLRAALAAGASLVPHCAAIGITRVAGGFEVQTEKGKIHARDVIVATNGYTGAASPWMQRRVIPIGSYVIATEPLPAELMDRLFPQNRIASDTCKVVYYYRPSPDRTRVLFGGRVSASETDPAVSGPKLYRDMCRIFPELSAYRLTHSWVGMVAYTFDELAHTGTHDGVHYAMGYCGSGVSMASYLGMRMGQKVLGLAEGETAFDDLPFPTRPLYAGKPWFLPPMVAWYRWRDRMEYGRAQRALGQS</sequence>
<dbReference type="GO" id="GO:0005737">
    <property type="term" value="C:cytoplasm"/>
    <property type="evidence" value="ECO:0007669"/>
    <property type="project" value="TreeGrafter"/>
</dbReference>
<dbReference type="SUPFAM" id="SSF51905">
    <property type="entry name" value="FAD/NAD(P)-binding domain"/>
    <property type="match status" value="1"/>
</dbReference>
<keyword evidence="4" id="KW-1185">Reference proteome</keyword>
<dbReference type="PANTHER" id="PTHR13847">
    <property type="entry name" value="SARCOSINE DEHYDROGENASE-RELATED"/>
    <property type="match status" value="1"/>
</dbReference>
<dbReference type="GO" id="GO:0016491">
    <property type="term" value="F:oxidoreductase activity"/>
    <property type="evidence" value="ECO:0007669"/>
    <property type="project" value="UniProtKB-KW"/>
</dbReference>
<dbReference type="InterPro" id="IPR006076">
    <property type="entry name" value="FAD-dep_OxRdtase"/>
</dbReference>
<comment type="caution">
    <text evidence="3">The sequence shown here is derived from an EMBL/GenBank/DDBJ whole genome shotgun (WGS) entry which is preliminary data.</text>
</comment>
<gene>
    <name evidence="3" type="ORF">ISM_03790</name>
</gene>
<dbReference type="Gene3D" id="3.30.9.10">
    <property type="entry name" value="D-Amino Acid Oxidase, subunit A, domain 2"/>
    <property type="match status" value="1"/>
</dbReference>
<dbReference type="Gene3D" id="3.50.50.60">
    <property type="entry name" value="FAD/NAD(P)-binding domain"/>
    <property type="match status" value="1"/>
</dbReference>
<evidence type="ECO:0000313" key="3">
    <source>
        <dbReference type="EMBL" id="EAP77381.1"/>
    </source>
</evidence>
<dbReference type="PRINTS" id="PR00411">
    <property type="entry name" value="PNDRDTASEI"/>
</dbReference>
<dbReference type="RefSeq" id="WP_009812782.1">
    <property type="nucleotide sequence ID" value="NZ_CH724156.1"/>
</dbReference>
<accession>A3SJ50</accession>
<dbReference type="AlphaFoldDB" id="A3SJ50"/>
<name>A3SJ50_ROSNI</name>
<dbReference type="HOGENOM" id="CLU_007884_3_3_5"/>
<protein>
    <recommendedName>
        <fullName evidence="2">FAD dependent oxidoreductase domain-containing protein</fullName>
    </recommendedName>
</protein>
<dbReference type="OrthoDB" id="9806601at2"/>
<dbReference type="EMBL" id="AALY01000001">
    <property type="protein sequence ID" value="EAP77381.1"/>
    <property type="molecule type" value="Genomic_DNA"/>
</dbReference>
<dbReference type="STRING" id="89187.ISM_03790"/>
<organism evidence="3 4">
    <name type="scientific">Roseovarius nubinhibens (strain ATCC BAA-591 / DSM 15170 / ISM)</name>
    <dbReference type="NCBI Taxonomy" id="89187"/>
    <lineage>
        <taxon>Bacteria</taxon>
        <taxon>Pseudomonadati</taxon>
        <taxon>Pseudomonadota</taxon>
        <taxon>Alphaproteobacteria</taxon>
        <taxon>Rhodobacterales</taxon>
        <taxon>Roseobacteraceae</taxon>
        <taxon>Roseovarius</taxon>
    </lineage>
</organism>
<reference evidence="3 4" key="1">
    <citation type="submission" date="2005-12" db="EMBL/GenBank/DDBJ databases">
        <authorList>
            <person name="Moran M.A."/>
            <person name="Ferriera S."/>
            <person name="Johnson J."/>
            <person name="Kravitz S."/>
            <person name="Halpern A."/>
            <person name="Remington K."/>
            <person name="Beeson K."/>
            <person name="Tran B."/>
            <person name="Rogers Y.-H."/>
            <person name="Friedman R."/>
            <person name="Venter J.C."/>
        </authorList>
    </citation>
    <scope>NUCLEOTIDE SEQUENCE [LARGE SCALE GENOMIC DNA]</scope>
    <source>
        <strain evidence="4">ATCC BAA-591 / DSM 15170 / ISM</strain>
    </source>
</reference>